<dbReference type="EMBL" id="KI669459">
    <property type="protein sequence ID" value="OCF61363.1"/>
    <property type="molecule type" value="Genomic_DNA"/>
</dbReference>
<evidence type="ECO:0000256" key="1">
    <source>
        <dbReference type="SAM" id="MobiDB-lite"/>
    </source>
</evidence>
<gene>
    <name evidence="2" type="ORF">L486_01011</name>
</gene>
<dbReference type="Proteomes" id="UP000092583">
    <property type="component" value="Unassembled WGS sequence"/>
</dbReference>
<evidence type="ECO:0000313" key="3">
    <source>
        <dbReference type="Proteomes" id="UP000092583"/>
    </source>
</evidence>
<accession>A0A1B9J0S3</accession>
<evidence type="ECO:0000313" key="2">
    <source>
        <dbReference type="EMBL" id="OCF61363.1"/>
    </source>
</evidence>
<sequence>MFAEIFRSSLALPPLPLFARNSENGQVDCLSNLRFSKNLRYLDCGISFLPGAKRPVTPNAQVSVSKKVFIDQLRSFDKASDEYQEHLTEFRDRLQDLIGIVLLHLPSLEGGAFWEPALGNTYPEPWLRWPWSLEAETKTPKDDSDAHGKRSKDGKRCVVVDTKPICFKYSFTVAQNGVSIPSSPSRSFLTDSQGVEEGKKQDRDGDTSRWEEDDNW</sequence>
<feature type="region of interest" description="Disordered" evidence="1">
    <location>
        <begin position="179"/>
        <end position="216"/>
    </location>
</feature>
<feature type="compositionally biased region" description="Basic and acidic residues" evidence="1">
    <location>
        <begin position="196"/>
        <end position="210"/>
    </location>
</feature>
<reference evidence="2 3" key="1">
    <citation type="submission" date="2013-07" db="EMBL/GenBank/DDBJ databases">
        <title>The Genome Sequence of Kwoniella mangroviensis CBS10435.</title>
        <authorList>
            <consortium name="The Broad Institute Genome Sequencing Platform"/>
            <person name="Cuomo C."/>
            <person name="Litvintseva A."/>
            <person name="Chen Y."/>
            <person name="Heitman J."/>
            <person name="Sun S."/>
            <person name="Springer D."/>
            <person name="Dromer F."/>
            <person name="Young S.K."/>
            <person name="Zeng Q."/>
            <person name="Gargeya S."/>
            <person name="Fitzgerald M."/>
            <person name="Abouelleil A."/>
            <person name="Alvarado L."/>
            <person name="Berlin A.M."/>
            <person name="Chapman S.B."/>
            <person name="Dewar J."/>
            <person name="Goldberg J."/>
            <person name="Griggs A."/>
            <person name="Gujja S."/>
            <person name="Hansen M."/>
            <person name="Howarth C."/>
            <person name="Imamovic A."/>
            <person name="Larimer J."/>
            <person name="McCowan C."/>
            <person name="Murphy C."/>
            <person name="Pearson M."/>
            <person name="Priest M."/>
            <person name="Roberts A."/>
            <person name="Saif S."/>
            <person name="Shea T."/>
            <person name="Sykes S."/>
            <person name="Wortman J."/>
            <person name="Nusbaum C."/>
            <person name="Birren B."/>
        </authorList>
    </citation>
    <scope>NUCLEOTIDE SEQUENCE [LARGE SCALE GENOMIC DNA]</scope>
    <source>
        <strain evidence="2 3">CBS 10435</strain>
    </source>
</reference>
<organism evidence="2 3">
    <name type="scientific">Kwoniella mangroviensis CBS 10435</name>
    <dbReference type="NCBI Taxonomy" id="1331196"/>
    <lineage>
        <taxon>Eukaryota</taxon>
        <taxon>Fungi</taxon>
        <taxon>Dikarya</taxon>
        <taxon>Basidiomycota</taxon>
        <taxon>Agaricomycotina</taxon>
        <taxon>Tremellomycetes</taxon>
        <taxon>Tremellales</taxon>
        <taxon>Cryptococcaceae</taxon>
        <taxon>Kwoniella</taxon>
    </lineage>
</organism>
<feature type="compositionally biased region" description="Polar residues" evidence="1">
    <location>
        <begin position="179"/>
        <end position="193"/>
    </location>
</feature>
<proteinExistence type="predicted"/>
<name>A0A1B9J0S3_9TREE</name>
<dbReference type="AlphaFoldDB" id="A0A1B9J0S3"/>
<reference evidence="3" key="2">
    <citation type="submission" date="2013-12" db="EMBL/GenBank/DDBJ databases">
        <title>Evolution of pathogenesis and genome organization in the Tremellales.</title>
        <authorList>
            <person name="Cuomo C."/>
            <person name="Litvintseva A."/>
            <person name="Heitman J."/>
            <person name="Chen Y."/>
            <person name="Sun S."/>
            <person name="Springer D."/>
            <person name="Dromer F."/>
            <person name="Young S."/>
            <person name="Zeng Q."/>
            <person name="Chapman S."/>
            <person name="Gujja S."/>
            <person name="Saif S."/>
            <person name="Birren B."/>
        </authorList>
    </citation>
    <scope>NUCLEOTIDE SEQUENCE [LARGE SCALE GENOMIC DNA]</scope>
    <source>
        <strain evidence="3">CBS 10435</strain>
    </source>
</reference>
<protein>
    <submittedName>
        <fullName evidence="2">Uncharacterized protein</fullName>
    </submittedName>
</protein>
<keyword evidence="3" id="KW-1185">Reference proteome</keyword>